<dbReference type="RefSeq" id="WP_066850595.1">
    <property type="nucleotide sequence ID" value="NZ_CP019603.1"/>
</dbReference>
<keyword evidence="1" id="KW-0614">Plasmid</keyword>
<name>A0A1Z1FH58_9SPHN</name>
<gene>
    <name evidence="1" type="ORF">A9D14_17340</name>
</gene>
<protein>
    <submittedName>
        <fullName evidence="1">Twin-arginine translocation pathway signal protein</fullName>
    </submittedName>
</protein>
<dbReference type="InterPro" id="IPR006311">
    <property type="entry name" value="TAT_signal"/>
</dbReference>
<geneLocation type="plasmid" evidence="2">
    <name>pcme4a9i</name>
</geneLocation>
<organism evidence="1 2">
    <name type="scientific">Croceicoccus marinus</name>
    <dbReference type="NCBI Taxonomy" id="450378"/>
    <lineage>
        <taxon>Bacteria</taxon>
        <taxon>Pseudomonadati</taxon>
        <taxon>Pseudomonadota</taxon>
        <taxon>Alphaproteobacteria</taxon>
        <taxon>Sphingomonadales</taxon>
        <taxon>Erythrobacteraceae</taxon>
        <taxon>Croceicoccus</taxon>
    </lineage>
</organism>
<dbReference type="AlphaFoldDB" id="A0A1Z1FH58"/>
<evidence type="ECO:0000313" key="2">
    <source>
        <dbReference type="Proteomes" id="UP000195807"/>
    </source>
</evidence>
<dbReference type="PROSITE" id="PS51318">
    <property type="entry name" value="TAT"/>
    <property type="match status" value="1"/>
</dbReference>
<sequence>MTDANRASGWDRRSFLGGAALLALVIGVPVAGVALSDLDDDDAPTERQRVMMKQVSQLVLPATGTPGAGDVGVGDFVILALAHGLDGTRDPAGSSEMPWAFPEYRRRDGSLRYVGWLEHTLDLAANGDYLRRPDDEKHRVLAALDAEAFAEGNDTHPWRKLKGLILTGYYTSRVGGSEELRFELVPGRFDPVVPMGPDTRAWSSDWTAVEFG</sequence>
<accession>A0A1Z1FH58</accession>
<dbReference type="InterPro" id="IPR027056">
    <property type="entry name" value="Gluconate_2DH_su3"/>
</dbReference>
<evidence type="ECO:0000313" key="1">
    <source>
        <dbReference type="EMBL" id="ARU18063.1"/>
    </source>
</evidence>
<keyword evidence="2" id="KW-1185">Reference proteome</keyword>
<dbReference type="KEGG" id="cman:A9D14_17340"/>
<dbReference type="EMBL" id="CP019603">
    <property type="protein sequence ID" value="ARU18063.1"/>
    <property type="molecule type" value="Genomic_DNA"/>
</dbReference>
<proteinExistence type="predicted"/>
<dbReference type="STRING" id="450378.GCA_001661675_03485"/>
<reference evidence="1 2" key="1">
    <citation type="submission" date="2017-01" db="EMBL/GenBank/DDBJ databases">
        <title>Complete genome sequence of esterase-producing bacterium Croceicoccus marinus E4A9.</title>
        <authorList>
            <person name="Wu Y.-H."/>
            <person name="Cheng H."/>
            <person name="Xu L."/>
            <person name="Huo Y.-Y."/>
            <person name="Wang C.-S."/>
            <person name="Xu X.-W."/>
        </authorList>
    </citation>
    <scope>NUCLEOTIDE SEQUENCE [LARGE SCALE GENOMIC DNA]</scope>
    <source>
        <strain evidence="1 2">E4A9</strain>
        <plasmid evidence="2">Plasmid pcme4a9i</plasmid>
    </source>
</reference>
<dbReference type="Pfam" id="PF13618">
    <property type="entry name" value="Gluconate_2-dh3"/>
    <property type="match status" value="1"/>
</dbReference>
<dbReference type="Proteomes" id="UP000195807">
    <property type="component" value="Plasmid pCME4A9I"/>
</dbReference>